<keyword evidence="2" id="KW-1185">Reference proteome</keyword>
<name>A0A0E0BLN3_9ORYZ</name>
<reference evidence="1" key="2">
    <citation type="submission" date="2018-05" db="EMBL/GenBank/DDBJ databases">
        <title>OgluRS3 (Oryza glumaepatula Reference Sequence Version 3).</title>
        <authorList>
            <person name="Zhang J."/>
            <person name="Kudrna D."/>
            <person name="Lee S."/>
            <person name="Talag J."/>
            <person name="Welchert J."/>
            <person name="Wing R.A."/>
        </authorList>
    </citation>
    <scope>NUCLEOTIDE SEQUENCE [LARGE SCALE GENOMIC DNA]</scope>
</reference>
<accession>A0A0E0BLN3</accession>
<sequence length="235" mass="25925">MESLVGHFPPTIWAYAQPTGPHNWAAIATGWATPAVVAVAPGKWPRRAPLRLHRWHLLLSTAARAASWPGPRFSPTAQMVARWRRQVVLSAPPAGGAADFPGDMVTKQLEPIQFWKVFDAGERLYPAQGPGYLLHLRHSSVSEGDFVYGRAVDRPDDLLKHRSCSFSEADVGDGRALDNKKVEHEKLSFVEDNERRNLFLFNSSSSSLGRSPTPSRDSMLVKDNTIFSSLGAAPF</sequence>
<dbReference type="HOGENOM" id="CLU_1181781_0_0_1"/>
<dbReference type="Gramene" id="OGLUM11G20580.1">
    <property type="protein sequence ID" value="OGLUM11G20580.1"/>
    <property type="gene ID" value="OGLUM11G20580"/>
</dbReference>
<organism evidence="1">
    <name type="scientific">Oryza glumipatula</name>
    <dbReference type="NCBI Taxonomy" id="40148"/>
    <lineage>
        <taxon>Eukaryota</taxon>
        <taxon>Viridiplantae</taxon>
        <taxon>Streptophyta</taxon>
        <taxon>Embryophyta</taxon>
        <taxon>Tracheophyta</taxon>
        <taxon>Spermatophyta</taxon>
        <taxon>Magnoliopsida</taxon>
        <taxon>Liliopsida</taxon>
        <taxon>Poales</taxon>
        <taxon>Poaceae</taxon>
        <taxon>BOP clade</taxon>
        <taxon>Oryzoideae</taxon>
        <taxon>Oryzeae</taxon>
        <taxon>Oryzinae</taxon>
        <taxon>Oryza</taxon>
    </lineage>
</organism>
<dbReference type="EnsemblPlants" id="OGLUM11G20580.1">
    <property type="protein sequence ID" value="OGLUM11G20580.1"/>
    <property type="gene ID" value="OGLUM11G20580"/>
</dbReference>
<proteinExistence type="predicted"/>
<dbReference type="Proteomes" id="UP000026961">
    <property type="component" value="Chromosome 11"/>
</dbReference>
<reference evidence="1" key="1">
    <citation type="submission" date="2015-04" db="UniProtKB">
        <authorList>
            <consortium name="EnsemblPlants"/>
        </authorList>
    </citation>
    <scope>IDENTIFICATION</scope>
</reference>
<dbReference type="AlphaFoldDB" id="A0A0E0BLN3"/>
<evidence type="ECO:0000313" key="2">
    <source>
        <dbReference type="Proteomes" id="UP000026961"/>
    </source>
</evidence>
<evidence type="ECO:0000313" key="1">
    <source>
        <dbReference type="EnsemblPlants" id="OGLUM11G20580.1"/>
    </source>
</evidence>
<protein>
    <submittedName>
        <fullName evidence="1">Uncharacterized protein</fullName>
    </submittedName>
</protein>